<dbReference type="GO" id="GO:0004594">
    <property type="term" value="F:pantothenate kinase activity"/>
    <property type="evidence" value="ECO:0007669"/>
    <property type="project" value="UniProtKB-UniRule"/>
</dbReference>
<dbReference type="OrthoDB" id="9804707at2"/>
<feature type="binding site" evidence="16">
    <location>
        <position position="87"/>
    </location>
    <ligand>
        <name>substrate</name>
    </ligand>
</feature>
<dbReference type="EC" id="2.7.1.33" evidence="6 16"/>
<organism evidence="17 18">
    <name type="scientific">Phaeocystidibacter luteus</name>
    <dbReference type="NCBI Taxonomy" id="911197"/>
    <lineage>
        <taxon>Bacteria</taxon>
        <taxon>Pseudomonadati</taxon>
        <taxon>Bacteroidota</taxon>
        <taxon>Flavobacteriia</taxon>
        <taxon>Flavobacteriales</taxon>
        <taxon>Phaeocystidibacteraceae</taxon>
        <taxon>Phaeocystidibacter</taxon>
    </lineage>
</organism>
<accession>A0A6N6REF7</accession>
<comment type="cofactor">
    <cofactor evidence="2">
        <name>K(+)</name>
        <dbReference type="ChEBI" id="CHEBI:29103"/>
    </cofactor>
</comment>
<evidence type="ECO:0000256" key="1">
    <source>
        <dbReference type="ARBA" id="ARBA00001206"/>
    </source>
</evidence>
<dbReference type="RefSeq" id="WP_151667977.1">
    <property type="nucleotide sequence ID" value="NZ_WBVO01000009.1"/>
</dbReference>
<feature type="binding site" evidence="16">
    <location>
        <position position="117"/>
    </location>
    <ligand>
        <name>K(+)</name>
        <dbReference type="ChEBI" id="CHEBI:29103"/>
    </ligand>
</feature>
<comment type="function">
    <text evidence="16">Catalyzes the phosphorylation of pantothenate (Pan), the first step in CoA biosynthesis.</text>
</comment>
<dbReference type="SUPFAM" id="SSF53067">
    <property type="entry name" value="Actin-like ATPase domain"/>
    <property type="match status" value="2"/>
</dbReference>
<dbReference type="EMBL" id="WBVO01000009">
    <property type="protein sequence ID" value="KAB2808164.1"/>
    <property type="molecule type" value="Genomic_DNA"/>
</dbReference>
<keyword evidence="12 16" id="KW-0630">Potassium</keyword>
<feature type="binding site" evidence="16">
    <location>
        <begin position="6"/>
        <end position="13"/>
    </location>
    <ligand>
        <name>ATP</name>
        <dbReference type="ChEBI" id="CHEBI:30616"/>
    </ligand>
</feature>
<evidence type="ECO:0000256" key="10">
    <source>
        <dbReference type="ARBA" id="ARBA00022777"/>
    </source>
</evidence>
<dbReference type="AlphaFoldDB" id="A0A6N6REF7"/>
<evidence type="ECO:0000256" key="15">
    <source>
        <dbReference type="ARBA" id="ARBA00040883"/>
    </source>
</evidence>
<evidence type="ECO:0000256" key="13">
    <source>
        <dbReference type="ARBA" id="ARBA00022993"/>
    </source>
</evidence>
<keyword evidence="13 16" id="KW-0173">Coenzyme A biosynthesis</keyword>
<protein>
    <recommendedName>
        <fullName evidence="15 16">Type III pantothenate kinase</fullName>
        <ecNumber evidence="6 16">2.7.1.33</ecNumber>
    </recommendedName>
    <alternativeName>
        <fullName evidence="16">PanK-III</fullName>
    </alternativeName>
    <alternativeName>
        <fullName evidence="16">Pantothenic acid kinase</fullName>
    </alternativeName>
</protein>
<evidence type="ECO:0000256" key="2">
    <source>
        <dbReference type="ARBA" id="ARBA00001958"/>
    </source>
</evidence>
<dbReference type="PANTHER" id="PTHR34265">
    <property type="entry name" value="TYPE III PANTOTHENATE KINASE"/>
    <property type="match status" value="1"/>
</dbReference>
<evidence type="ECO:0000256" key="16">
    <source>
        <dbReference type="HAMAP-Rule" id="MF_01274"/>
    </source>
</evidence>
<feature type="active site" description="Proton acceptor" evidence="16">
    <location>
        <position position="96"/>
    </location>
</feature>
<evidence type="ECO:0000256" key="9">
    <source>
        <dbReference type="ARBA" id="ARBA00022741"/>
    </source>
</evidence>
<comment type="catalytic activity">
    <reaction evidence="1 16">
        <text>(R)-pantothenate + ATP = (R)-4'-phosphopantothenate + ADP + H(+)</text>
        <dbReference type="Rhea" id="RHEA:16373"/>
        <dbReference type="ChEBI" id="CHEBI:10986"/>
        <dbReference type="ChEBI" id="CHEBI:15378"/>
        <dbReference type="ChEBI" id="CHEBI:29032"/>
        <dbReference type="ChEBI" id="CHEBI:30616"/>
        <dbReference type="ChEBI" id="CHEBI:456216"/>
        <dbReference type="EC" id="2.7.1.33"/>
    </reaction>
</comment>
<keyword evidence="8 16" id="KW-0808">Transferase</keyword>
<dbReference type="UniPathway" id="UPA00241">
    <property type="reaction ID" value="UER00352"/>
</dbReference>
<dbReference type="HAMAP" id="MF_01274">
    <property type="entry name" value="Pantothen_kinase_3"/>
    <property type="match status" value="1"/>
</dbReference>
<keyword evidence="11 16" id="KW-0067">ATP-binding</keyword>
<keyword evidence="10 16" id="KW-0418">Kinase</keyword>
<evidence type="ECO:0000256" key="11">
    <source>
        <dbReference type="ARBA" id="ARBA00022840"/>
    </source>
</evidence>
<evidence type="ECO:0000313" key="18">
    <source>
        <dbReference type="Proteomes" id="UP000468650"/>
    </source>
</evidence>
<keyword evidence="7 16" id="KW-0963">Cytoplasm</keyword>
<dbReference type="InterPro" id="IPR004619">
    <property type="entry name" value="Type_III_PanK"/>
</dbReference>
<feature type="binding site" evidence="16">
    <location>
        <position position="171"/>
    </location>
    <ligand>
        <name>substrate</name>
    </ligand>
</feature>
<proteinExistence type="inferred from homology"/>
<sequence length="241" mass="26985">MNATIDWGNTRAKLGLFDNQQLLRVDHFNIDDPNIAKKISDWLDVVNPGKIIWTNSGEPNPLVKELLEDRQAIHFSHQTPVAHSTVYTTRGTLGLDRILLCEAAFHEFPRTNCLIIDMGTCITYDLIDHQGVHQGGSIAPGWNMRLHAMHSFTAKLPEAEAEISELIGTSTISALQSGAYHGMRNELLETIRQYEERYSPLYVITTGGDAEAFALQAKKDIFARPNYTLLGLNAIIHQYAQ</sequence>
<feature type="binding site" evidence="16">
    <location>
        <position position="120"/>
    </location>
    <ligand>
        <name>ATP</name>
        <dbReference type="ChEBI" id="CHEBI:30616"/>
    </ligand>
</feature>
<evidence type="ECO:0000256" key="3">
    <source>
        <dbReference type="ARBA" id="ARBA00004496"/>
    </source>
</evidence>
<evidence type="ECO:0000256" key="8">
    <source>
        <dbReference type="ARBA" id="ARBA00022679"/>
    </source>
</evidence>
<dbReference type="GO" id="GO:0046872">
    <property type="term" value="F:metal ion binding"/>
    <property type="evidence" value="ECO:0007669"/>
    <property type="project" value="UniProtKB-KW"/>
</dbReference>
<dbReference type="Pfam" id="PF03309">
    <property type="entry name" value="Pan_kinase"/>
    <property type="match status" value="1"/>
</dbReference>
<dbReference type="CDD" id="cd24015">
    <property type="entry name" value="ASKHA_NBD_PanK-III"/>
    <property type="match status" value="1"/>
</dbReference>
<evidence type="ECO:0000256" key="4">
    <source>
        <dbReference type="ARBA" id="ARBA00005225"/>
    </source>
</evidence>
<gene>
    <name evidence="16" type="primary">coaX</name>
    <name evidence="17" type="ORF">F8C67_11385</name>
</gene>
<dbReference type="GO" id="GO:0015937">
    <property type="term" value="P:coenzyme A biosynthetic process"/>
    <property type="evidence" value="ECO:0007669"/>
    <property type="project" value="UniProtKB-UniRule"/>
</dbReference>
<dbReference type="Proteomes" id="UP000468650">
    <property type="component" value="Unassembled WGS sequence"/>
</dbReference>
<keyword evidence="9 16" id="KW-0547">Nucleotide-binding</keyword>
<keyword evidence="16" id="KW-0479">Metal-binding</keyword>
<name>A0A6N6REF7_9FLAO</name>
<feature type="binding site" evidence="16">
    <location>
        <begin position="94"/>
        <end position="97"/>
    </location>
    <ligand>
        <name>substrate</name>
    </ligand>
</feature>
<evidence type="ECO:0000256" key="7">
    <source>
        <dbReference type="ARBA" id="ARBA00022490"/>
    </source>
</evidence>
<comment type="caution">
    <text evidence="17">The sequence shown here is derived from an EMBL/GenBank/DDBJ whole genome shotgun (WGS) entry which is preliminary data.</text>
</comment>
<comment type="subcellular location">
    <subcellularLocation>
        <location evidence="3 16">Cytoplasm</location>
    </subcellularLocation>
</comment>
<dbReference type="GO" id="GO:0005737">
    <property type="term" value="C:cytoplasm"/>
    <property type="evidence" value="ECO:0007669"/>
    <property type="project" value="UniProtKB-SubCell"/>
</dbReference>
<dbReference type="NCBIfam" id="TIGR00671">
    <property type="entry name" value="baf"/>
    <property type="match status" value="1"/>
</dbReference>
<evidence type="ECO:0000256" key="5">
    <source>
        <dbReference type="ARBA" id="ARBA00011738"/>
    </source>
</evidence>
<dbReference type="Gene3D" id="3.30.420.40">
    <property type="match status" value="1"/>
</dbReference>
<reference evidence="17 18" key="1">
    <citation type="submission" date="2019-09" db="EMBL/GenBank/DDBJ databases">
        <title>Genomes of family Cryomorphaceae.</title>
        <authorList>
            <person name="Bowman J.P."/>
        </authorList>
    </citation>
    <scope>NUCLEOTIDE SEQUENCE [LARGE SCALE GENOMIC DNA]</scope>
    <source>
        <strain evidence="17 18">LMG 25704</strain>
    </source>
</reference>
<dbReference type="PANTHER" id="PTHR34265:SF1">
    <property type="entry name" value="TYPE III PANTOTHENATE KINASE"/>
    <property type="match status" value="1"/>
</dbReference>
<evidence type="ECO:0000256" key="6">
    <source>
        <dbReference type="ARBA" id="ARBA00012102"/>
    </source>
</evidence>
<comment type="pathway">
    <text evidence="4 16">Cofactor biosynthesis; coenzyme A biosynthesis; CoA from (R)-pantothenate: step 1/5.</text>
</comment>
<evidence type="ECO:0000256" key="14">
    <source>
        <dbReference type="ARBA" id="ARBA00038036"/>
    </source>
</evidence>
<evidence type="ECO:0000256" key="12">
    <source>
        <dbReference type="ARBA" id="ARBA00022958"/>
    </source>
</evidence>
<comment type="subunit">
    <text evidence="5 16">Homodimer.</text>
</comment>
<evidence type="ECO:0000313" key="17">
    <source>
        <dbReference type="EMBL" id="KAB2808164.1"/>
    </source>
</evidence>
<comment type="cofactor">
    <cofactor evidence="16">
        <name>NH4(+)</name>
        <dbReference type="ChEBI" id="CHEBI:28938"/>
    </cofactor>
    <cofactor evidence="16">
        <name>K(+)</name>
        <dbReference type="ChEBI" id="CHEBI:29103"/>
    </cofactor>
    <text evidence="16">A monovalent cation. Ammonium or potassium.</text>
</comment>
<keyword evidence="18" id="KW-1185">Reference proteome</keyword>
<dbReference type="GO" id="GO:0005524">
    <property type="term" value="F:ATP binding"/>
    <property type="evidence" value="ECO:0007669"/>
    <property type="project" value="UniProtKB-UniRule"/>
</dbReference>
<dbReference type="InterPro" id="IPR043129">
    <property type="entry name" value="ATPase_NBD"/>
</dbReference>
<comment type="similarity">
    <text evidence="14 16">Belongs to the type III pantothenate kinase family.</text>
</comment>